<dbReference type="CDD" id="cd05716">
    <property type="entry name" value="IgV_pIgR_like"/>
    <property type="match status" value="1"/>
</dbReference>
<reference evidence="8" key="3">
    <citation type="submission" date="2025-08" db="UniProtKB">
        <authorList>
            <consortium name="Ensembl"/>
        </authorList>
    </citation>
    <scope>IDENTIFICATION</scope>
</reference>
<evidence type="ECO:0000313" key="9">
    <source>
        <dbReference type="Proteomes" id="UP000265140"/>
    </source>
</evidence>
<feature type="compositionally biased region" description="Polar residues" evidence="4">
    <location>
        <begin position="339"/>
        <end position="348"/>
    </location>
</feature>
<feature type="domain" description="Ig-like" evidence="7">
    <location>
        <begin position="50"/>
        <end position="120"/>
    </location>
</feature>
<evidence type="ECO:0000256" key="4">
    <source>
        <dbReference type="SAM" id="MobiDB-lite"/>
    </source>
</evidence>
<dbReference type="Gene3D" id="2.60.40.10">
    <property type="entry name" value="Immunoglobulins"/>
    <property type="match status" value="2"/>
</dbReference>
<dbReference type="PANTHER" id="PTHR11860">
    <property type="entry name" value="POLYMERIC-IMMUNOGLOBULIN RECEPTOR"/>
    <property type="match status" value="1"/>
</dbReference>
<dbReference type="Bgee" id="ENSELUG00000013707">
    <property type="expression patterns" value="Expressed in stomach and 8 other cell types or tissues"/>
</dbReference>
<reference evidence="8" key="4">
    <citation type="submission" date="2025-09" db="UniProtKB">
        <authorList>
            <consortium name="Ensembl"/>
        </authorList>
    </citation>
    <scope>IDENTIFICATION</scope>
</reference>
<dbReference type="InterPro" id="IPR003599">
    <property type="entry name" value="Ig_sub"/>
</dbReference>
<dbReference type="InParanoid" id="A0A3P8YA93"/>
<reference evidence="9" key="1">
    <citation type="journal article" date="2014" name="PLoS ONE">
        <title>The genome and linkage map of the northern pike (Esox lucius): conserved synteny revealed between the salmonid sister group and the Neoteleostei.</title>
        <authorList>
            <person name="Rondeau E.B."/>
            <person name="Minkley D.R."/>
            <person name="Leong J.S."/>
            <person name="Messmer A.M."/>
            <person name="Jantzen J.R."/>
            <person name="von Schalburg K.R."/>
            <person name="Lemon C."/>
            <person name="Bird N.H."/>
            <person name="Koop B.F."/>
        </authorList>
    </citation>
    <scope>NUCLEOTIDE SEQUENCE</scope>
</reference>
<evidence type="ECO:0000256" key="6">
    <source>
        <dbReference type="SAM" id="SignalP"/>
    </source>
</evidence>
<dbReference type="InterPro" id="IPR050671">
    <property type="entry name" value="CD300_family_receptors"/>
</dbReference>
<name>A0A3P8YA93_ESOLU</name>
<dbReference type="SUPFAM" id="SSF48726">
    <property type="entry name" value="Immunoglobulin"/>
    <property type="match status" value="2"/>
</dbReference>
<evidence type="ECO:0000256" key="3">
    <source>
        <dbReference type="ARBA" id="ARBA00023136"/>
    </source>
</evidence>
<dbReference type="InterPro" id="IPR013106">
    <property type="entry name" value="Ig_V-set"/>
</dbReference>
<reference evidence="8" key="2">
    <citation type="submission" date="2020-02" db="EMBL/GenBank/DDBJ databases">
        <title>Esox lucius (northern pike) genome, fEsoLuc1, primary haplotype.</title>
        <authorList>
            <person name="Myers G."/>
            <person name="Karagic N."/>
            <person name="Meyer A."/>
            <person name="Pippel M."/>
            <person name="Reichard M."/>
            <person name="Winkler S."/>
            <person name="Tracey A."/>
            <person name="Sims Y."/>
            <person name="Howe K."/>
            <person name="Rhie A."/>
            <person name="Formenti G."/>
            <person name="Durbin R."/>
            <person name="Fedrigo O."/>
            <person name="Jarvis E.D."/>
        </authorList>
    </citation>
    <scope>NUCLEOTIDE SEQUENCE [LARGE SCALE GENOMIC DNA]</scope>
</reference>
<keyword evidence="5" id="KW-1133">Transmembrane helix</keyword>
<evidence type="ECO:0000256" key="5">
    <source>
        <dbReference type="SAM" id="Phobius"/>
    </source>
</evidence>
<comment type="subcellular location">
    <subcellularLocation>
        <location evidence="1">Membrane</location>
    </subcellularLocation>
</comment>
<evidence type="ECO:0000256" key="1">
    <source>
        <dbReference type="ARBA" id="ARBA00004370"/>
    </source>
</evidence>
<dbReference type="PROSITE" id="PS50835">
    <property type="entry name" value="IG_LIKE"/>
    <property type="match status" value="1"/>
</dbReference>
<protein>
    <recommendedName>
        <fullName evidence="7">Ig-like domain-containing protein</fullName>
    </recommendedName>
</protein>
<dbReference type="Ensembl" id="ENSELUT00000022155.3">
    <property type="protein sequence ID" value="ENSELUP00000013583.3"/>
    <property type="gene ID" value="ENSELUG00000013707.3"/>
</dbReference>
<dbReference type="GO" id="GO:0005886">
    <property type="term" value="C:plasma membrane"/>
    <property type="evidence" value="ECO:0007669"/>
    <property type="project" value="TreeGrafter"/>
</dbReference>
<feature type="region of interest" description="Disordered" evidence="4">
    <location>
        <begin position="326"/>
        <end position="348"/>
    </location>
</feature>
<sequence>MRILLIFSLLAFMTGCVTSFIVTGYSGGTVIIYCYYNIEEKSNGKYFCMGQNSLSCEEKIRTRNTSREWNHRGRVSLFDNTGGNYIMVVIRQLTREDEGTYWCGVDKPDVPDSYTKVELEVKEDKCCLKSVRETLYLGGDFPLICNYPEKYDNSTKYFCKEDNDLNTCYYIISAFYDSESAKAKRFSLTDNKTEKSFTVTFSNLTEYDTGTYWCGVQNRTKDVLHYFSLITEVHLSVIDSTPASAPSATSHNTFGTLVVITVILVVVLFTLIFYIFYKRKCNTLQELISSSRHTSGISNTQPGNSEDMRALNTQLGNSEDMRALNTQPGNNEEMRAANQDPTYQTLSNSTNQDSIYQTLKSNSANQYSIYQTLKSNSANQDSIYQTLKSNSANRDSIYQTLKPNSAN</sequence>
<evidence type="ECO:0000259" key="7">
    <source>
        <dbReference type="PROSITE" id="PS50835"/>
    </source>
</evidence>
<dbReference type="STRING" id="8010.ENSELUP00000013583"/>
<organism evidence="8 9">
    <name type="scientific">Esox lucius</name>
    <name type="common">Northern pike</name>
    <dbReference type="NCBI Taxonomy" id="8010"/>
    <lineage>
        <taxon>Eukaryota</taxon>
        <taxon>Metazoa</taxon>
        <taxon>Chordata</taxon>
        <taxon>Craniata</taxon>
        <taxon>Vertebrata</taxon>
        <taxon>Euteleostomi</taxon>
        <taxon>Actinopterygii</taxon>
        <taxon>Neopterygii</taxon>
        <taxon>Teleostei</taxon>
        <taxon>Protacanthopterygii</taxon>
        <taxon>Esociformes</taxon>
        <taxon>Esocidae</taxon>
        <taxon>Esox</taxon>
    </lineage>
</organism>
<proteinExistence type="predicted"/>
<evidence type="ECO:0000256" key="2">
    <source>
        <dbReference type="ARBA" id="ARBA00022692"/>
    </source>
</evidence>
<dbReference type="AlphaFoldDB" id="A0A3P8YA93"/>
<feature type="signal peptide" evidence="6">
    <location>
        <begin position="1"/>
        <end position="19"/>
    </location>
</feature>
<dbReference type="GO" id="GO:0004888">
    <property type="term" value="F:transmembrane signaling receptor activity"/>
    <property type="evidence" value="ECO:0007669"/>
    <property type="project" value="TreeGrafter"/>
</dbReference>
<keyword evidence="3 5" id="KW-0472">Membrane</keyword>
<feature type="chain" id="PRO_5044193053" description="Ig-like domain-containing protein" evidence="6">
    <location>
        <begin position="20"/>
        <end position="407"/>
    </location>
</feature>
<dbReference type="Pfam" id="PF07686">
    <property type="entry name" value="V-set"/>
    <property type="match status" value="2"/>
</dbReference>
<feature type="transmembrane region" description="Helical" evidence="5">
    <location>
        <begin position="254"/>
        <end position="277"/>
    </location>
</feature>
<keyword evidence="9" id="KW-1185">Reference proteome</keyword>
<accession>A0A3P8YA93</accession>
<dbReference type="InterPro" id="IPR007110">
    <property type="entry name" value="Ig-like_dom"/>
</dbReference>
<keyword evidence="6" id="KW-0732">Signal</keyword>
<dbReference type="SMART" id="SM00409">
    <property type="entry name" value="IG"/>
    <property type="match status" value="2"/>
</dbReference>
<dbReference type="GeneTree" id="ENSGT00950000182977"/>
<evidence type="ECO:0000313" key="8">
    <source>
        <dbReference type="Ensembl" id="ENSELUP00000013583.3"/>
    </source>
</evidence>
<dbReference type="Proteomes" id="UP000265140">
    <property type="component" value="Chromosome 9"/>
</dbReference>
<dbReference type="PROSITE" id="PS51257">
    <property type="entry name" value="PROKAR_LIPOPROTEIN"/>
    <property type="match status" value="1"/>
</dbReference>
<keyword evidence="2 5" id="KW-0812">Transmembrane</keyword>
<dbReference type="InterPro" id="IPR036179">
    <property type="entry name" value="Ig-like_dom_sf"/>
</dbReference>
<dbReference type="InterPro" id="IPR013783">
    <property type="entry name" value="Ig-like_fold"/>
</dbReference>
<dbReference type="PANTHER" id="PTHR11860:SF118">
    <property type="entry name" value="CMRF35-LIKE MOLECULE 3-RELATED"/>
    <property type="match status" value="1"/>
</dbReference>